<evidence type="ECO:0000259" key="18">
    <source>
        <dbReference type="Pfam" id="PF03447"/>
    </source>
</evidence>
<evidence type="ECO:0000256" key="15">
    <source>
        <dbReference type="RuleBase" id="RU004171"/>
    </source>
</evidence>
<dbReference type="InterPro" id="IPR005106">
    <property type="entry name" value="Asp/hSer_DH_NAD-bd"/>
</dbReference>
<protein>
    <recommendedName>
        <fullName evidence="5 14">Homoserine dehydrogenase</fullName>
        <ecNumber evidence="4 14">1.1.1.3</ecNumber>
    </recommendedName>
</protein>
<evidence type="ECO:0000256" key="8">
    <source>
        <dbReference type="ARBA" id="ARBA00023002"/>
    </source>
</evidence>
<evidence type="ECO:0000256" key="16">
    <source>
        <dbReference type="SAM" id="Coils"/>
    </source>
</evidence>
<dbReference type="GO" id="GO:0009086">
    <property type="term" value="P:methionine biosynthetic process"/>
    <property type="evidence" value="ECO:0007669"/>
    <property type="project" value="UniProtKB-KW"/>
</dbReference>
<feature type="domain" description="Aspartate/homoserine dehydrogenase NAD-binding" evidence="18">
    <location>
        <begin position="11"/>
        <end position="130"/>
    </location>
</feature>
<dbReference type="PANTHER" id="PTHR43331:SF1">
    <property type="entry name" value="HOMOSERINE DEHYDROGENASE"/>
    <property type="match status" value="1"/>
</dbReference>
<feature type="active site" description="Proton donor" evidence="12">
    <location>
        <position position="206"/>
    </location>
</feature>
<evidence type="ECO:0000256" key="7">
    <source>
        <dbReference type="ARBA" id="ARBA00022697"/>
    </source>
</evidence>
<dbReference type="AlphaFoldDB" id="A0A6G7KBB6"/>
<evidence type="ECO:0000256" key="10">
    <source>
        <dbReference type="ARBA" id="ARBA00023167"/>
    </source>
</evidence>
<keyword evidence="8 14" id="KW-0560">Oxidoreductase</keyword>
<evidence type="ECO:0000256" key="11">
    <source>
        <dbReference type="ARBA" id="ARBA00048841"/>
    </source>
</evidence>
<evidence type="ECO:0000313" key="20">
    <source>
        <dbReference type="Proteomes" id="UP000501451"/>
    </source>
</evidence>
<evidence type="ECO:0000256" key="1">
    <source>
        <dbReference type="ARBA" id="ARBA00005056"/>
    </source>
</evidence>
<comment type="pathway">
    <text evidence="2 14">Amino-acid biosynthesis; L-methionine biosynthesis via de novo pathway; L-homoserine from L-aspartate: step 3/3.</text>
</comment>
<evidence type="ECO:0000256" key="13">
    <source>
        <dbReference type="PIRSR" id="PIRSR000098-2"/>
    </source>
</evidence>
<dbReference type="InterPro" id="IPR016204">
    <property type="entry name" value="HDH"/>
</dbReference>
<gene>
    <name evidence="19" type="ORF">G7057_09080</name>
</gene>
<dbReference type="NCBIfam" id="NF004976">
    <property type="entry name" value="PRK06349.1"/>
    <property type="match status" value="1"/>
</dbReference>
<proteinExistence type="inferred from homology"/>
<name>A0A6G7KBB6_9LACT</name>
<feature type="domain" description="Homoserine dehydrogenase catalytic" evidence="17">
    <location>
        <begin position="138"/>
        <end position="316"/>
    </location>
</feature>
<feature type="binding site" evidence="13">
    <location>
        <position position="191"/>
    </location>
    <ligand>
        <name>L-homoserine</name>
        <dbReference type="ChEBI" id="CHEBI:57476"/>
    </ligand>
</feature>
<keyword evidence="10 14" id="KW-0486">Methionine biosynthesis</keyword>
<dbReference type="Gene3D" id="3.40.50.720">
    <property type="entry name" value="NAD(P)-binding Rossmann-like Domain"/>
    <property type="match status" value="1"/>
</dbReference>
<keyword evidence="9" id="KW-0915">Sodium</keyword>
<comment type="pathway">
    <text evidence="1 14">Amino-acid biosynthesis; L-threonine biosynthesis; L-threonine from L-aspartate: step 3/5.</text>
</comment>
<evidence type="ECO:0000256" key="6">
    <source>
        <dbReference type="ARBA" id="ARBA00022605"/>
    </source>
</evidence>
<dbReference type="UniPathway" id="UPA00050">
    <property type="reaction ID" value="UER00063"/>
</dbReference>
<dbReference type="GO" id="GO:0050661">
    <property type="term" value="F:NADP binding"/>
    <property type="evidence" value="ECO:0007669"/>
    <property type="project" value="InterPro"/>
</dbReference>
<comment type="catalytic activity">
    <reaction evidence="11">
        <text>L-homoserine + NADP(+) = L-aspartate 4-semialdehyde + NADPH + H(+)</text>
        <dbReference type="Rhea" id="RHEA:15761"/>
        <dbReference type="ChEBI" id="CHEBI:15378"/>
        <dbReference type="ChEBI" id="CHEBI:57476"/>
        <dbReference type="ChEBI" id="CHEBI:57783"/>
        <dbReference type="ChEBI" id="CHEBI:58349"/>
        <dbReference type="ChEBI" id="CHEBI:537519"/>
        <dbReference type="EC" id="1.1.1.3"/>
    </reaction>
    <physiologicalReaction direction="right-to-left" evidence="11">
        <dbReference type="Rhea" id="RHEA:15763"/>
    </physiologicalReaction>
</comment>
<dbReference type="EMBL" id="CP049740">
    <property type="protein sequence ID" value="QII82564.1"/>
    <property type="molecule type" value="Genomic_DNA"/>
</dbReference>
<dbReference type="PANTHER" id="PTHR43331">
    <property type="entry name" value="HOMOSERINE DEHYDROGENASE"/>
    <property type="match status" value="1"/>
</dbReference>
<dbReference type="FunFam" id="3.30.360.10:FF:000005">
    <property type="entry name" value="Homoserine dehydrogenase"/>
    <property type="match status" value="1"/>
</dbReference>
<dbReference type="SUPFAM" id="SSF55347">
    <property type="entry name" value="Glyceraldehyde-3-phosphate dehydrogenase-like, C-terminal domain"/>
    <property type="match status" value="1"/>
</dbReference>
<evidence type="ECO:0000313" key="19">
    <source>
        <dbReference type="EMBL" id="QII82564.1"/>
    </source>
</evidence>
<evidence type="ECO:0000256" key="3">
    <source>
        <dbReference type="ARBA" id="ARBA00006753"/>
    </source>
</evidence>
<evidence type="ECO:0000256" key="2">
    <source>
        <dbReference type="ARBA" id="ARBA00005062"/>
    </source>
</evidence>
<dbReference type="EC" id="1.1.1.3" evidence="4 14"/>
<dbReference type="KEGG" id="jar:G7057_09080"/>
<dbReference type="GO" id="GO:0009088">
    <property type="term" value="P:threonine biosynthetic process"/>
    <property type="evidence" value="ECO:0007669"/>
    <property type="project" value="UniProtKB-UniPathway"/>
</dbReference>
<keyword evidence="20" id="KW-1185">Reference proteome</keyword>
<dbReference type="Gene3D" id="3.30.360.10">
    <property type="entry name" value="Dihydrodipicolinate Reductase, domain 2"/>
    <property type="match status" value="1"/>
</dbReference>
<organism evidence="19 20">
    <name type="scientific">Jeotgalibaca arthritidis</name>
    <dbReference type="NCBI Taxonomy" id="1868794"/>
    <lineage>
        <taxon>Bacteria</taxon>
        <taxon>Bacillati</taxon>
        <taxon>Bacillota</taxon>
        <taxon>Bacilli</taxon>
        <taxon>Lactobacillales</taxon>
        <taxon>Carnobacteriaceae</taxon>
        <taxon>Jeotgalibaca</taxon>
    </lineage>
</organism>
<feature type="binding site" evidence="13">
    <location>
        <position position="106"/>
    </location>
    <ligand>
        <name>NADPH</name>
        <dbReference type="ChEBI" id="CHEBI:57783"/>
    </ligand>
</feature>
<dbReference type="InterPro" id="IPR019811">
    <property type="entry name" value="HDH_CS"/>
</dbReference>
<dbReference type="PROSITE" id="PS01042">
    <property type="entry name" value="HOMOSER_DHGENASE"/>
    <property type="match status" value="1"/>
</dbReference>
<evidence type="ECO:0000256" key="12">
    <source>
        <dbReference type="PIRSR" id="PIRSR000098-1"/>
    </source>
</evidence>
<keyword evidence="6 14" id="KW-0028">Amino-acid biosynthesis</keyword>
<dbReference type="Pfam" id="PF00742">
    <property type="entry name" value="Homoserine_dh"/>
    <property type="match status" value="1"/>
</dbReference>
<evidence type="ECO:0000256" key="4">
    <source>
        <dbReference type="ARBA" id="ARBA00013213"/>
    </source>
</evidence>
<comment type="similarity">
    <text evidence="3 15">Belongs to the homoserine dehydrogenase family.</text>
</comment>
<accession>A0A6G7KBB6</accession>
<evidence type="ECO:0000256" key="14">
    <source>
        <dbReference type="RuleBase" id="RU000579"/>
    </source>
</evidence>
<dbReference type="PIRSF" id="PIRSF000098">
    <property type="entry name" value="Homoser_dehydrog"/>
    <property type="match status" value="1"/>
</dbReference>
<dbReference type="RefSeq" id="WP_166163035.1">
    <property type="nucleotide sequence ID" value="NZ_CP049740.1"/>
</dbReference>
<keyword evidence="7 14" id="KW-0791">Threonine biosynthesis</keyword>
<reference evidence="19 20" key="1">
    <citation type="journal article" date="2017" name="Int. J. Syst. Evol. Microbiol.">
        <title>Jeotgalibaca porci sp. nov. and Jeotgalibaca arthritidis sp. nov., isolated from pigs, and emended description of the genus Jeotgalibaca.</title>
        <authorList>
            <person name="Zamora L."/>
            <person name="Perez-Sancho M."/>
            <person name="Dominguez L."/>
            <person name="Fernandez-Garayzabal J.F."/>
            <person name="Vela A.I."/>
        </authorList>
    </citation>
    <scope>NUCLEOTIDE SEQUENCE [LARGE SCALE GENOMIC DNA]</scope>
    <source>
        <strain evidence="19 20">CECT 9157</strain>
    </source>
</reference>
<keyword evidence="13 14" id="KW-0521">NADP</keyword>
<dbReference type="InterPro" id="IPR036291">
    <property type="entry name" value="NAD(P)-bd_dom_sf"/>
</dbReference>
<dbReference type="GO" id="GO:0004412">
    <property type="term" value="F:homoserine dehydrogenase activity"/>
    <property type="evidence" value="ECO:0007669"/>
    <property type="project" value="UniProtKB-EC"/>
</dbReference>
<dbReference type="UniPathway" id="UPA00051">
    <property type="reaction ID" value="UER00465"/>
</dbReference>
<evidence type="ECO:0000259" key="17">
    <source>
        <dbReference type="Pfam" id="PF00742"/>
    </source>
</evidence>
<feature type="coiled-coil region" evidence="16">
    <location>
        <begin position="381"/>
        <end position="408"/>
    </location>
</feature>
<evidence type="ECO:0000256" key="5">
    <source>
        <dbReference type="ARBA" id="ARBA00013376"/>
    </source>
</evidence>
<dbReference type="SUPFAM" id="SSF51735">
    <property type="entry name" value="NAD(P)-binding Rossmann-fold domains"/>
    <property type="match status" value="1"/>
</dbReference>
<dbReference type="InterPro" id="IPR001342">
    <property type="entry name" value="HDH_cat"/>
</dbReference>
<sequence>MKETVKIGLLGFGTVGYGVYDILKNNQEKYASLTQTNIEVSKILVHDTAAFPEALAAGIPLTDQFEEIAQDDSISIVVEVMGTVDVARNFITKALNSGKNVVTANKDLLAVHGEELYALAEKVGKDLYFEASVAGGIPILRALNESYIGDNLQEVLGIVNGTTNFMLTKMQEEHYSYADALALAQQLGFAESDPTGDVEGLDAARKVVILTKLAFGKTITMEQLPTTGISALDLADFERAKALGYTIKLIGSSKVVDGHLNVEVAPMLVPSDHPLAHVKNENNAVYVTGEAVGETMMYGPGAGRMPTANSVVADILQVAKNIKENRTGKGLPIITSDVVLGQANPTYTDVLLRFKQVENQGLTFAHPQLTQLDSADGKGYIHASQVSKQELEAIKDQLEKNHQLVFEAVYQSI</sequence>
<evidence type="ECO:0000256" key="9">
    <source>
        <dbReference type="ARBA" id="ARBA00023053"/>
    </source>
</evidence>
<dbReference type="Pfam" id="PF03447">
    <property type="entry name" value="NAD_binding_3"/>
    <property type="match status" value="1"/>
</dbReference>
<dbReference type="Proteomes" id="UP000501451">
    <property type="component" value="Chromosome"/>
</dbReference>
<keyword evidence="16" id="KW-0175">Coiled coil</keyword>